<dbReference type="PANTHER" id="PTHR13794">
    <property type="entry name" value="ENOLASE SUPERFAMILY, MANDELATE RACEMASE"/>
    <property type="match status" value="1"/>
</dbReference>
<dbReference type="EMBL" id="SHKL01000001">
    <property type="protein sequence ID" value="RZT84600.1"/>
    <property type="molecule type" value="Genomic_DNA"/>
</dbReference>
<evidence type="ECO:0000313" key="5">
    <source>
        <dbReference type="EMBL" id="RZT84600.1"/>
    </source>
</evidence>
<dbReference type="InterPro" id="IPR029017">
    <property type="entry name" value="Enolase-like_N"/>
</dbReference>
<dbReference type="GO" id="GO:0000287">
    <property type="term" value="F:magnesium ion binding"/>
    <property type="evidence" value="ECO:0007669"/>
    <property type="project" value="TreeGrafter"/>
</dbReference>
<dbReference type="InterPro" id="IPR013342">
    <property type="entry name" value="Mandelate_racemase_C"/>
</dbReference>
<accession>A0A4V2FQF5</accession>
<dbReference type="InterPro" id="IPR013341">
    <property type="entry name" value="Mandelate_racemase_N_dom"/>
</dbReference>
<dbReference type="SFLD" id="SFLDG00179">
    <property type="entry name" value="mandelate_racemase"/>
    <property type="match status" value="1"/>
</dbReference>
<feature type="domain" description="Mandelate racemase/muconate lactonizing enzyme C-terminal" evidence="4">
    <location>
        <begin position="163"/>
        <end position="260"/>
    </location>
</feature>
<dbReference type="PROSITE" id="PS00909">
    <property type="entry name" value="MR_MLE_2"/>
    <property type="match status" value="1"/>
</dbReference>
<dbReference type="Pfam" id="PF02746">
    <property type="entry name" value="MR_MLE_N"/>
    <property type="match status" value="1"/>
</dbReference>
<keyword evidence="2" id="KW-0479">Metal-binding</keyword>
<evidence type="ECO:0000259" key="4">
    <source>
        <dbReference type="SMART" id="SM00922"/>
    </source>
</evidence>
<dbReference type="SUPFAM" id="SSF54826">
    <property type="entry name" value="Enolase N-terminal domain-like"/>
    <property type="match status" value="1"/>
</dbReference>
<evidence type="ECO:0000256" key="2">
    <source>
        <dbReference type="ARBA" id="ARBA00022723"/>
    </source>
</evidence>
<dbReference type="AlphaFoldDB" id="A0A4V2FQF5"/>
<dbReference type="SMART" id="SM00922">
    <property type="entry name" value="MR_MLE"/>
    <property type="match status" value="1"/>
</dbReference>
<keyword evidence="6" id="KW-1185">Reference proteome</keyword>
<evidence type="ECO:0000256" key="1">
    <source>
        <dbReference type="ARBA" id="ARBA00001946"/>
    </source>
</evidence>
<evidence type="ECO:0000256" key="3">
    <source>
        <dbReference type="ARBA" id="ARBA00022842"/>
    </source>
</evidence>
<name>A0A4V2FQF5_PSEST</name>
<dbReference type="InterPro" id="IPR036849">
    <property type="entry name" value="Enolase-like_C_sf"/>
</dbReference>
<reference evidence="5 6" key="1">
    <citation type="submission" date="2019-02" db="EMBL/GenBank/DDBJ databases">
        <title>Sequencing the genomes of 1000 actinobacteria strains.</title>
        <authorList>
            <person name="Klenk H.-P."/>
        </authorList>
    </citation>
    <scope>NUCLEOTIDE SEQUENCE [LARGE SCALE GENOMIC DNA]</scope>
    <source>
        <strain evidence="5 6">DSM 45779</strain>
    </source>
</reference>
<dbReference type="InterPro" id="IPR046945">
    <property type="entry name" value="RHMD-like"/>
</dbReference>
<dbReference type="SUPFAM" id="SSF51604">
    <property type="entry name" value="Enolase C-terminal domain-like"/>
    <property type="match status" value="1"/>
</dbReference>
<dbReference type="Proteomes" id="UP000291591">
    <property type="component" value="Unassembled WGS sequence"/>
</dbReference>
<evidence type="ECO:0000313" key="6">
    <source>
        <dbReference type="Proteomes" id="UP000291591"/>
    </source>
</evidence>
<comment type="caution">
    <text evidence="5">The sequence shown here is derived from an EMBL/GenBank/DDBJ whole genome shotgun (WGS) entry which is preliminary data.</text>
</comment>
<dbReference type="GO" id="GO:0009063">
    <property type="term" value="P:amino acid catabolic process"/>
    <property type="evidence" value="ECO:0007669"/>
    <property type="project" value="InterPro"/>
</dbReference>
<keyword evidence="3" id="KW-0460">Magnesium</keyword>
<dbReference type="PANTHER" id="PTHR13794:SF58">
    <property type="entry name" value="MITOCHONDRIAL ENOLASE SUPERFAMILY MEMBER 1"/>
    <property type="match status" value="1"/>
</dbReference>
<gene>
    <name evidence="5" type="ORF">EV383_1447</name>
</gene>
<dbReference type="Pfam" id="PF13378">
    <property type="entry name" value="MR_MLE_C"/>
    <property type="match status" value="1"/>
</dbReference>
<dbReference type="InterPro" id="IPR029065">
    <property type="entry name" value="Enolase_C-like"/>
</dbReference>
<proteinExistence type="predicted"/>
<comment type="cofactor">
    <cofactor evidence="1">
        <name>Mg(2+)</name>
        <dbReference type="ChEBI" id="CHEBI:18420"/>
    </cofactor>
</comment>
<dbReference type="GO" id="GO:0016052">
    <property type="term" value="P:carbohydrate catabolic process"/>
    <property type="evidence" value="ECO:0007669"/>
    <property type="project" value="TreeGrafter"/>
</dbReference>
<dbReference type="OrthoDB" id="9796450at2"/>
<protein>
    <submittedName>
        <fullName evidence="5">Mandelate racemase</fullName>
    </submittedName>
</protein>
<organism evidence="5 6">
    <name type="scientific">Pseudonocardia sediminis</name>
    <dbReference type="NCBI Taxonomy" id="1397368"/>
    <lineage>
        <taxon>Bacteria</taxon>
        <taxon>Bacillati</taxon>
        <taxon>Actinomycetota</taxon>
        <taxon>Actinomycetes</taxon>
        <taxon>Pseudonocardiales</taxon>
        <taxon>Pseudonocardiaceae</taxon>
        <taxon>Pseudonocardia</taxon>
    </lineage>
</organism>
<dbReference type="Gene3D" id="3.30.390.10">
    <property type="entry name" value="Enolase-like, N-terminal domain"/>
    <property type="match status" value="1"/>
</dbReference>
<dbReference type="GO" id="GO:0016836">
    <property type="term" value="F:hydro-lyase activity"/>
    <property type="evidence" value="ECO:0007669"/>
    <property type="project" value="TreeGrafter"/>
</dbReference>
<dbReference type="Gene3D" id="3.20.20.120">
    <property type="entry name" value="Enolase-like C-terminal domain"/>
    <property type="match status" value="1"/>
</dbReference>
<sequence length="377" mass="39546">MPWSAGAEPVASGAVSTATEQPTVRAVSVRPVLAPLDPPLQTAAGEVPVAPLVLVDVTTSDGVTGSAYLFCYTELVLGALTSLVREMGEAVAGTAAAPRAVEADLRGRMRLLRPQGLVTMAISGIDMACWDALARRAELPLVRLLGGAPRPVRAYGSLRSMAPEAVHDEARQLTALGFDAYKVKVGSAGLARDREVIHALRDAVGPGCDLAVDYNQTLPVPEAMRRIHALADENLLWVEEPTRADDAAGHARIRASVSTPIQLGESWWGVDEMTASIRAGAGDHAMLDVARIGGVTGWLQAAPVAHAAGLPLSSHFWPEVSAALLAVSPGAFLLEYIDVAAGLRREPVTVVDGAVVLSEEPGSGVVWDDDAVDRHRV</sequence>
<dbReference type="SFLD" id="SFLDS00001">
    <property type="entry name" value="Enolase"/>
    <property type="match status" value="1"/>
</dbReference>
<dbReference type="InterPro" id="IPR018110">
    <property type="entry name" value="Mandel_Rmase/mucon_lact_enz_CS"/>
</dbReference>